<dbReference type="AlphaFoldDB" id="E3NBG2"/>
<protein>
    <recommendedName>
        <fullName evidence="1">F-box domain-containing protein</fullName>
    </recommendedName>
</protein>
<dbReference type="SMART" id="SM00256">
    <property type="entry name" value="FBOX"/>
    <property type="match status" value="1"/>
</dbReference>
<dbReference type="PROSITE" id="PS50181">
    <property type="entry name" value="FBOX"/>
    <property type="match status" value="1"/>
</dbReference>
<keyword evidence="3" id="KW-1185">Reference proteome</keyword>
<dbReference type="Proteomes" id="UP000008281">
    <property type="component" value="Unassembled WGS sequence"/>
</dbReference>
<dbReference type="PANTHER" id="PTHR23015">
    <property type="entry name" value="UNCHARACTERIZED C.ELEGANS PROTEIN"/>
    <property type="match status" value="1"/>
</dbReference>
<name>E3NBG2_CAERE</name>
<dbReference type="InParanoid" id="E3NBG2"/>
<evidence type="ECO:0000313" key="3">
    <source>
        <dbReference type="Proteomes" id="UP000008281"/>
    </source>
</evidence>
<dbReference type="InterPro" id="IPR001810">
    <property type="entry name" value="F-box_dom"/>
</dbReference>
<sequence>MTNIDPNSPANLRALMLYDISQRKTMRESIENHRVLCQTLGKKAILYDEYECRFNRCLNENYHSAIEKRDLPIPDFLVCILSNVINRKSAEKSIDDLCDAFKNHKIDKEDHEYWYKRFGSGHLFSRATFSDLPDKVLGEIVEKCDLNSYLNLREVSNSLRAIVEEQTPPCSDIKVILGYDHINIFVNDEPINDSYDFGKVFGPQKIEDMKKRMFEILTIWLRNPKLRLKSFTLYNYLGAPLEWVYSKSKIEFTLLDYRGMFFDLLNSVDNKIHAEKFEICMPYEKEVVEILQCFKPRTLKELVIFTNGRERELMHEIVKMDQWKQAKHLKLHGFILPPIENFYHFTIFELGYQPISMENLIKICDNASKSTNFVVFMLKTTKEMNTDEIKRVLILRPITPSQMYSIRNLNLVIQFQCAREDGSIVHVVKINKVNLD</sequence>
<dbReference type="EMBL" id="DS268585">
    <property type="protein sequence ID" value="EFO91948.1"/>
    <property type="molecule type" value="Genomic_DNA"/>
</dbReference>
<evidence type="ECO:0000313" key="2">
    <source>
        <dbReference type="EMBL" id="EFO91948.1"/>
    </source>
</evidence>
<dbReference type="GO" id="GO:0045087">
    <property type="term" value="P:innate immune response"/>
    <property type="evidence" value="ECO:0007669"/>
    <property type="project" value="TreeGrafter"/>
</dbReference>
<dbReference type="Pfam" id="PF01827">
    <property type="entry name" value="FTH"/>
    <property type="match status" value="1"/>
</dbReference>
<dbReference type="CDD" id="cd22150">
    <property type="entry name" value="F-box_CeFBXA-like"/>
    <property type="match status" value="1"/>
</dbReference>
<reference evidence="2" key="1">
    <citation type="submission" date="2007-07" db="EMBL/GenBank/DDBJ databases">
        <title>PCAP assembly of the Caenorhabditis remanei genome.</title>
        <authorList>
            <consortium name="The Caenorhabditis remanei Sequencing Consortium"/>
            <person name="Wilson R.K."/>
        </authorList>
    </citation>
    <scope>NUCLEOTIDE SEQUENCE [LARGE SCALE GENOMIC DNA]</scope>
    <source>
        <strain evidence="2">PB4641</strain>
    </source>
</reference>
<dbReference type="InterPro" id="IPR041426">
    <property type="entry name" value="Mos1_HTH"/>
</dbReference>
<gene>
    <name evidence="2" type="ORF">CRE_11431</name>
</gene>
<evidence type="ECO:0000259" key="1">
    <source>
        <dbReference type="PROSITE" id="PS50181"/>
    </source>
</evidence>
<dbReference type="PANTHER" id="PTHR23015:SF4">
    <property type="entry name" value="DUF38 DOMAIN-CONTAINING PROTEIN-RELATED"/>
    <property type="match status" value="1"/>
</dbReference>
<proteinExistence type="predicted"/>
<feature type="domain" description="F-box" evidence="1">
    <location>
        <begin position="126"/>
        <end position="165"/>
    </location>
</feature>
<dbReference type="HOGENOM" id="CLU_030831_2_0_1"/>
<accession>E3NBG2</accession>
<dbReference type="Pfam" id="PF17906">
    <property type="entry name" value="HTH_48"/>
    <property type="match status" value="2"/>
</dbReference>
<organism evidence="3">
    <name type="scientific">Caenorhabditis remanei</name>
    <name type="common">Caenorhabditis vulgaris</name>
    <dbReference type="NCBI Taxonomy" id="31234"/>
    <lineage>
        <taxon>Eukaryota</taxon>
        <taxon>Metazoa</taxon>
        <taxon>Ecdysozoa</taxon>
        <taxon>Nematoda</taxon>
        <taxon>Chromadorea</taxon>
        <taxon>Rhabditida</taxon>
        <taxon>Rhabditina</taxon>
        <taxon>Rhabditomorpha</taxon>
        <taxon>Rhabditoidea</taxon>
        <taxon>Rhabditidae</taxon>
        <taxon>Peloderinae</taxon>
        <taxon>Caenorhabditis</taxon>
    </lineage>
</organism>
<dbReference type="Pfam" id="PF00646">
    <property type="entry name" value="F-box"/>
    <property type="match status" value="1"/>
</dbReference>
<dbReference type="InterPro" id="IPR040161">
    <property type="entry name" value="FB224"/>
</dbReference>
<dbReference type="FunCoup" id="E3NBG2">
    <property type="interactions" value="2010"/>
</dbReference>
<dbReference type="InterPro" id="IPR002900">
    <property type="entry name" value="DUF38/FTH_CAE_spp"/>
</dbReference>